<dbReference type="eggNOG" id="ENOG5031A2H">
    <property type="taxonomic scope" value="Bacteria"/>
</dbReference>
<dbReference type="GeneID" id="60990539"/>
<protein>
    <recommendedName>
        <fullName evidence="4">DUF4252 domain-containing protein</fullName>
    </recommendedName>
</protein>
<dbReference type="Proteomes" id="UP000003107">
    <property type="component" value="Unassembled WGS sequence"/>
</dbReference>
<dbReference type="STRING" id="553219.CAMSH0001_0599"/>
<evidence type="ECO:0000313" key="2">
    <source>
        <dbReference type="EMBL" id="EET79496.1"/>
    </source>
</evidence>
<dbReference type="RefSeq" id="WP_004321233.1">
    <property type="nucleotide sequence ID" value="NZ_ACVQ01000019.1"/>
</dbReference>
<name>C6RGE6_9BACT</name>
<keyword evidence="1" id="KW-0732">Signal</keyword>
<dbReference type="OrthoDB" id="637051at2"/>
<keyword evidence="3" id="KW-1185">Reference proteome</keyword>
<evidence type="ECO:0000256" key="1">
    <source>
        <dbReference type="SAM" id="SignalP"/>
    </source>
</evidence>
<feature type="chain" id="PRO_5002969852" description="DUF4252 domain-containing protein" evidence="1">
    <location>
        <begin position="19"/>
        <end position="240"/>
    </location>
</feature>
<organism evidence="2 3">
    <name type="scientific">Campylobacter showae RM3277</name>
    <dbReference type="NCBI Taxonomy" id="553219"/>
    <lineage>
        <taxon>Bacteria</taxon>
        <taxon>Pseudomonadati</taxon>
        <taxon>Campylobacterota</taxon>
        <taxon>Epsilonproteobacteria</taxon>
        <taxon>Campylobacterales</taxon>
        <taxon>Campylobacteraceae</taxon>
        <taxon>Campylobacter</taxon>
    </lineage>
</organism>
<dbReference type="EMBL" id="ACVQ01000019">
    <property type="protein sequence ID" value="EET79496.1"/>
    <property type="molecule type" value="Genomic_DNA"/>
</dbReference>
<evidence type="ECO:0008006" key="4">
    <source>
        <dbReference type="Google" id="ProtNLM"/>
    </source>
</evidence>
<evidence type="ECO:0000313" key="3">
    <source>
        <dbReference type="Proteomes" id="UP000003107"/>
    </source>
</evidence>
<proteinExistence type="predicted"/>
<dbReference type="AlphaFoldDB" id="C6RGE6"/>
<accession>C6RGE6</accession>
<gene>
    <name evidence="2" type="ORF">CAMSH0001_0599</name>
</gene>
<reference evidence="2 3" key="1">
    <citation type="submission" date="2009-07" db="EMBL/GenBank/DDBJ databases">
        <authorList>
            <person name="Madupu R."/>
            <person name="Sebastian Y."/>
            <person name="Durkin A.S."/>
            <person name="Torralba M."/>
            <person name="Methe B."/>
            <person name="Sutton G.G."/>
            <person name="Strausberg R.L."/>
            <person name="Nelson K.E."/>
        </authorList>
    </citation>
    <scope>NUCLEOTIDE SEQUENCE [LARGE SCALE GENOMIC DNA]</scope>
    <source>
        <strain evidence="2 3">RM3277</strain>
    </source>
</reference>
<comment type="caution">
    <text evidence="2">The sequence shown here is derived from an EMBL/GenBank/DDBJ whole genome shotgun (WGS) entry which is preliminary data.</text>
</comment>
<sequence>MKKALILALLASALFAQVDLELIYSLFTDKNFDKNAYFKGEMRDRLKNNFYSPDKFDEIKVAKLGHSSEFSGIFRVWLASKNGASLDLYIFAKEDGIYALRSLAQTGIIEAMIRGYGAASEAEKAQLRAMGGDIENLRLILASDNALLKFGRENEAKFEELFALYQKDEAAANEAVKRLHLSHAAYDGGVFELIIGGVTDNVVGFMRVENEPDLPQMSPSEFIMLEQLSLNSKWYLFKTT</sequence>
<feature type="signal peptide" evidence="1">
    <location>
        <begin position="1"/>
        <end position="18"/>
    </location>
</feature>